<protein>
    <submittedName>
        <fullName evidence="2">Uncharacterized protein</fullName>
    </submittedName>
</protein>
<keyword evidence="3" id="KW-1185">Reference proteome</keyword>
<evidence type="ECO:0000313" key="2">
    <source>
        <dbReference type="EMBL" id="QDT73699.1"/>
    </source>
</evidence>
<dbReference type="Proteomes" id="UP000317909">
    <property type="component" value="Chromosome"/>
</dbReference>
<dbReference type="EMBL" id="CP036339">
    <property type="protein sequence ID" value="QDT73699.1"/>
    <property type="molecule type" value="Genomic_DNA"/>
</dbReference>
<proteinExistence type="predicted"/>
<organism evidence="2 3">
    <name type="scientific">Lacipirellula limnantheis</name>
    <dbReference type="NCBI Taxonomy" id="2528024"/>
    <lineage>
        <taxon>Bacteria</taxon>
        <taxon>Pseudomonadati</taxon>
        <taxon>Planctomycetota</taxon>
        <taxon>Planctomycetia</taxon>
        <taxon>Pirellulales</taxon>
        <taxon>Lacipirellulaceae</taxon>
        <taxon>Lacipirellula</taxon>
    </lineage>
</organism>
<accession>A0A517TZ91</accession>
<keyword evidence="1" id="KW-0812">Transmembrane</keyword>
<sequence length="254" mass="27779">MPDANSRQDDELFEMILDGFTMEGDGQSLEEALRADPLRRQQAELQREIDESLRRLFAAQPPSCEAIVAALHQSSTVVPRSQPRRRTASLFGVVAALAASLLVAISLSSLWKNARHDAPDVAARPLVDLYQNAVATGFEPSYECREPERFAETFARRQGVPLKLLPMPEGSRMLGLVYTGGLSRDTTAMLAYVNDQPVMVFVDRAQNDRSDAAIPAGTLHVFREERDGLVFYEVTPLASPAVTSLLAPASPAAL</sequence>
<dbReference type="OrthoDB" id="266027at2"/>
<reference evidence="2 3" key="1">
    <citation type="submission" date="2019-02" db="EMBL/GenBank/DDBJ databases">
        <title>Deep-cultivation of Planctomycetes and their phenomic and genomic characterization uncovers novel biology.</title>
        <authorList>
            <person name="Wiegand S."/>
            <person name="Jogler M."/>
            <person name="Boedeker C."/>
            <person name="Pinto D."/>
            <person name="Vollmers J."/>
            <person name="Rivas-Marin E."/>
            <person name="Kohn T."/>
            <person name="Peeters S.H."/>
            <person name="Heuer A."/>
            <person name="Rast P."/>
            <person name="Oberbeckmann S."/>
            <person name="Bunk B."/>
            <person name="Jeske O."/>
            <person name="Meyerdierks A."/>
            <person name="Storesund J.E."/>
            <person name="Kallscheuer N."/>
            <person name="Luecker S."/>
            <person name="Lage O.M."/>
            <person name="Pohl T."/>
            <person name="Merkel B.J."/>
            <person name="Hornburger P."/>
            <person name="Mueller R.-W."/>
            <person name="Bruemmer F."/>
            <person name="Labrenz M."/>
            <person name="Spormann A.M."/>
            <person name="Op den Camp H."/>
            <person name="Overmann J."/>
            <person name="Amann R."/>
            <person name="Jetten M.S.M."/>
            <person name="Mascher T."/>
            <person name="Medema M.H."/>
            <person name="Devos D.P."/>
            <person name="Kaster A.-K."/>
            <person name="Ovreas L."/>
            <person name="Rohde M."/>
            <person name="Galperin M.Y."/>
            <person name="Jogler C."/>
        </authorList>
    </citation>
    <scope>NUCLEOTIDE SEQUENCE [LARGE SCALE GENOMIC DNA]</scope>
    <source>
        <strain evidence="2 3">I41</strain>
    </source>
</reference>
<keyword evidence="1" id="KW-0472">Membrane</keyword>
<dbReference type="RefSeq" id="WP_145433255.1">
    <property type="nucleotide sequence ID" value="NZ_CP036339.1"/>
</dbReference>
<keyword evidence="1" id="KW-1133">Transmembrane helix</keyword>
<evidence type="ECO:0000256" key="1">
    <source>
        <dbReference type="SAM" id="Phobius"/>
    </source>
</evidence>
<name>A0A517TZ91_9BACT</name>
<dbReference type="AlphaFoldDB" id="A0A517TZ91"/>
<feature type="transmembrane region" description="Helical" evidence="1">
    <location>
        <begin position="90"/>
        <end position="111"/>
    </location>
</feature>
<evidence type="ECO:0000313" key="3">
    <source>
        <dbReference type="Proteomes" id="UP000317909"/>
    </source>
</evidence>
<gene>
    <name evidence="2" type="ORF">I41_28890</name>
</gene>
<dbReference type="KEGG" id="llh:I41_28890"/>